<gene>
    <name evidence="1" type="ORF">F0170_20505</name>
</gene>
<proteinExistence type="predicted"/>
<keyword evidence="1" id="KW-0436">Ligase</keyword>
<dbReference type="Proteomes" id="UP000325438">
    <property type="component" value="Unassembled WGS sequence"/>
</dbReference>
<comment type="caution">
    <text evidence="1">The sequence shown here is derived from an EMBL/GenBank/DDBJ whole genome shotgun (WGS) entry which is preliminary data.</text>
</comment>
<dbReference type="InterPro" id="IPR042099">
    <property type="entry name" value="ANL_N_sf"/>
</dbReference>
<dbReference type="GO" id="GO:0016874">
    <property type="term" value="F:ligase activity"/>
    <property type="evidence" value="ECO:0007669"/>
    <property type="project" value="UniProtKB-KW"/>
</dbReference>
<dbReference type="SUPFAM" id="SSF56801">
    <property type="entry name" value="Acetyl-CoA synthetase-like"/>
    <property type="match status" value="1"/>
</dbReference>
<dbReference type="AlphaFoldDB" id="A0A5N7JYF6"/>
<evidence type="ECO:0000313" key="1">
    <source>
        <dbReference type="EMBL" id="MPQ86163.1"/>
    </source>
</evidence>
<protein>
    <submittedName>
        <fullName evidence="1">Phenylacetate--CoA ligase</fullName>
    </submittedName>
</protein>
<dbReference type="PANTHER" id="PTHR43845:SF1">
    <property type="entry name" value="BLR5969 PROTEIN"/>
    <property type="match status" value="1"/>
</dbReference>
<dbReference type="Gene3D" id="3.40.50.12780">
    <property type="entry name" value="N-terminal domain of ligase-like"/>
    <property type="match status" value="1"/>
</dbReference>
<sequence length="403" mass="45842">MFMHLVITANRRKAAEYLASTAEEGQDYPQNHFDEIDLENMLQHIPVQNKTDLIDYAEEHRDSFLENAVLFSETSGTTGKPLQTPRGNIELNWNTQNQMYAYSRLLKKKQDRVAIIHPGMLSPFIEATTFALRKLEVGYVKVFPIEGICDYRRIRDVLVRYQITTLMTTPSLALKILYEIKKLGEGAELKLDKVLLTGELITEACEANFKKILGEACEVVAFVYGGSETASLMYGIGNGQYLPFQEDFIFEIVDGEVTIANADEYRVKGELHVTWLKGGLLPIKRYNTNDVFEVTVKKNHPFKFKPLGRIANLQAGYPSSARLEELIYSVQQPIFNYVANCSSTQRSIDVDLVALGSDQVVEEVRSTLRKEFPQYEVTVRLNVAQDPFLQFAPKPKLARYMIN</sequence>
<organism evidence="1 2">
    <name type="scientific">Pseudomonas kitaguniensis</name>
    <dbReference type="NCBI Taxonomy" id="2607908"/>
    <lineage>
        <taxon>Bacteria</taxon>
        <taxon>Pseudomonadati</taxon>
        <taxon>Pseudomonadota</taxon>
        <taxon>Gammaproteobacteria</taxon>
        <taxon>Pseudomonadales</taxon>
        <taxon>Pseudomonadaceae</taxon>
        <taxon>Pseudomonas</taxon>
    </lineage>
</organism>
<reference evidence="1 2" key="1">
    <citation type="submission" date="2019-09" db="EMBL/GenBank/DDBJ databases">
        <title>The draft genomes of Allium pathogen Pseudomonas sp.</title>
        <authorList>
            <person name="Fujikawa T."/>
            <person name="Sawada H."/>
        </authorList>
    </citation>
    <scope>NUCLEOTIDE SEQUENCE [LARGE SCALE GENOMIC DNA]</scope>
    <source>
        <strain evidence="1 2">MAFF 730085</strain>
    </source>
</reference>
<accession>A0A5N7JYF6</accession>
<dbReference type="EMBL" id="VUBA01000131">
    <property type="protein sequence ID" value="MPQ86163.1"/>
    <property type="molecule type" value="Genomic_DNA"/>
</dbReference>
<name>A0A5N7JYF6_9PSED</name>
<dbReference type="PANTHER" id="PTHR43845">
    <property type="entry name" value="BLR5969 PROTEIN"/>
    <property type="match status" value="1"/>
</dbReference>
<evidence type="ECO:0000313" key="2">
    <source>
        <dbReference type="Proteomes" id="UP000325438"/>
    </source>
</evidence>